<gene>
    <name evidence="2" type="ORF">IAA08_00970</name>
</gene>
<reference evidence="2" key="2">
    <citation type="submission" date="2021-04" db="EMBL/GenBank/DDBJ databases">
        <authorList>
            <person name="Gilroy R."/>
        </authorList>
    </citation>
    <scope>NUCLEOTIDE SEQUENCE</scope>
    <source>
        <strain evidence="2">CHK192-9172</strain>
    </source>
</reference>
<dbReference type="InterPro" id="IPR012437">
    <property type="entry name" value="DUF1638"/>
</dbReference>
<protein>
    <submittedName>
        <fullName evidence="2">DUF1638 domain-containing protein</fullName>
    </submittedName>
</protein>
<dbReference type="Proteomes" id="UP000824024">
    <property type="component" value="Unassembled WGS sequence"/>
</dbReference>
<evidence type="ECO:0000259" key="1">
    <source>
        <dbReference type="Pfam" id="PF07796"/>
    </source>
</evidence>
<sequence length="226" mass="26039">MSERKRTVISCAMLEDELNTLYKKLDCRYPIVWLDRGYHNTPEKLRQKLQDTILSLQDQDELLLTFGLCGNGTAGICSPHTGLILPKFDDCLNMLLCTGRRSCRALTHAGTIYLTRGWTLDRESIVQQYEDLCEKYDEETCEMIMETMYAHYDSLTLIDTGCYNMEEVQAYADEVRKLMDFEIRKTPGSLKILEQLLTGRWDENFLVLSPGQPVLEEYFEVSDAGS</sequence>
<evidence type="ECO:0000313" key="3">
    <source>
        <dbReference type="Proteomes" id="UP000824024"/>
    </source>
</evidence>
<feature type="domain" description="DUF1638" evidence="1">
    <location>
        <begin position="33"/>
        <end position="197"/>
    </location>
</feature>
<organism evidence="2 3">
    <name type="scientific">Candidatus Eubacterium avistercoris</name>
    <dbReference type="NCBI Taxonomy" id="2838567"/>
    <lineage>
        <taxon>Bacteria</taxon>
        <taxon>Bacillati</taxon>
        <taxon>Bacillota</taxon>
        <taxon>Clostridia</taxon>
        <taxon>Eubacteriales</taxon>
        <taxon>Eubacteriaceae</taxon>
        <taxon>Eubacterium</taxon>
    </lineage>
</organism>
<dbReference type="EMBL" id="DXCH01000029">
    <property type="protein sequence ID" value="HIZ06488.1"/>
    <property type="molecule type" value="Genomic_DNA"/>
</dbReference>
<comment type="caution">
    <text evidence="2">The sequence shown here is derived from an EMBL/GenBank/DDBJ whole genome shotgun (WGS) entry which is preliminary data.</text>
</comment>
<accession>A0A9D2D0U8</accession>
<evidence type="ECO:0000313" key="2">
    <source>
        <dbReference type="EMBL" id="HIZ06488.1"/>
    </source>
</evidence>
<reference evidence="2" key="1">
    <citation type="journal article" date="2021" name="PeerJ">
        <title>Extensive microbial diversity within the chicken gut microbiome revealed by metagenomics and culture.</title>
        <authorList>
            <person name="Gilroy R."/>
            <person name="Ravi A."/>
            <person name="Getino M."/>
            <person name="Pursley I."/>
            <person name="Horton D.L."/>
            <person name="Alikhan N.F."/>
            <person name="Baker D."/>
            <person name="Gharbi K."/>
            <person name="Hall N."/>
            <person name="Watson M."/>
            <person name="Adriaenssens E.M."/>
            <person name="Foster-Nyarko E."/>
            <person name="Jarju S."/>
            <person name="Secka A."/>
            <person name="Antonio M."/>
            <person name="Oren A."/>
            <person name="Chaudhuri R.R."/>
            <person name="La Ragione R."/>
            <person name="Hildebrand F."/>
            <person name="Pallen M.J."/>
        </authorList>
    </citation>
    <scope>NUCLEOTIDE SEQUENCE</scope>
    <source>
        <strain evidence="2">CHK192-9172</strain>
    </source>
</reference>
<proteinExistence type="predicted"/>
<dbReference type="AlphaFoldDB" id="A0A9D2D0U8"/>
<dbReference type="Pfam" id="PF07796">
    <property type="entry name" value="DUF1638"/>
    <property type="match status" value="1"/>
</dbReference>
<name>A0A9D2D0U8_9FIRM</name>